<feature type="region of interest" description="Disordered" evidence="1">
    <location>
        <begin position="216"/>
        <end position="241"/>
    </location>
</feature>
<protein>
    <submittedName>
        <fullName evidence="3">PIR Superfamily Protein</fullName>
    </submittedName>
</protein>
<accession>A0A1A8X178</accession>
<dbReference type="InterPro" id="IPR008780">
    <property type="entry name" value="Plasmodium_Vir"/>
</dbReference>
<dbReference type="AlphaFoldDB" id="A0A1A8X178"/>
<keyword evidence="2" id="KW-0812">Transmembrane</keyword>
<keyword evidence="2" id="KW-1133">Transmembrane helix</keyword>
<dbReference type="EMBL" id="FLQV01001073">
    <property type="protein sequence ID" value="SBS99004.1"/>
    <property type="molecule type" value="Genomic_DNA"/>
</dbReference>
<evidence type="ECO:0000256" key="2">
    <source>
        <dbReference type="SAM" id="Phobius"/>
    </source>
</evidence>
<organism evidence="3 4">
    <name type="scientific">Plasmodium ovale curtisi</name>
    <dbReference type="NCBI Taxonomy" id="864141"/>
    <lineage>
        <taxon>Eukaryota</taxon>
        <taxon>Sar</taxon>
        <taxon>Alveolata</taxon>
        <taxon>Apicomplexa</taxon>
        <taxon>Aconoidasida</taxon>
        <taxon>Haemosporida</taxon>
        <taxon>Plasmodiidae</taxon>
        <taxon>Plasmodium</taxon>
        <taxon>Plasmodium (Plasmodium)</taxon>
    </lineage>
</organism>
<sequence length="322" mass="38271">MSLLFKEFPLEKLYLEFSADIDSHKRSAYCNSMKNYKWQYSDIEYFCKKLERNLEKISKNALEHKLIQDPCLYLNHWFSNEVLKMISFSKNGKYGLLINILRNPWEDITRALSNNENICPYPINIRFHSEAKIKELIELNNYLHNCKYIENKIDHTYTQHKKLYCNYISKYNNTYANFINICDQDKYESCLKLAEDHRYYNPQQFYKKLKCSDIKEPETEPQTDREHTQDESNSNTLDSSSSEFNSFNIFPIFFSIFGTFLVSFIVYKLTSIGSFLNKRIIKRNKIEEHFNEVANSISLGDTSEIVDINFDKSPINITYQKA</sequence>
<name>A0A1A8X178_PLAOA</name>
<evidence type="ECO:0000313" key="3">
    <source>
        <dbReference type="EMBL" id="SBS99004.1"/>
    </source>
</evidence>
<feature type="transmembrane region" description="Helical" evidence="2">
    <location>
        <begin position="249"/>
        <end position="269"/>
    </location>
</feature>
<feature type="compositionally biased region" description="Low complexity" evidence="1">
    <location>
        <begin position="232"/>
        <end position="241"/>
    </location>
</feature>
<evidence type="ECO:0000313" key="4">
    <source>
        <dbReference type="Proteomes" id="UP000078546"/>
    </source>
</evidence>
<feature type="compositionally biased region" description="Basic and acidic residues" evidence="1">
    <location>
        <begin position="216"/>
        <end position="230"/>
    </location>
</feature>
<proteinExistence type="predicted"/>
<gene>
    <name evidence="3" type="ORF">POVCU1_050100</name>
</gene>
<keyword evidence="2" id="KW-0472">Membrane</keyword>
<dbReference type="Proteomes" id="UP000078546">
    <property type="component" value="Unassembled WGS sequence"/>
</dbReference>
<evidence type="ECO:0000256" key="1">
    <source>
        <dbReference type="SAM" id="MobiDB-lite"/>
    </source>
</evidence>
<dbReference type="Pfam" id="PF05795">
    <property type="entry name" value="Plasmodium_Vir"/>
    <property type="match status" value="1"/>
</dbReference>
<dbReference type="VEuPathDB" id="PlasmoDB:PocGH01_00214800"/>
<reference evidence="4" key="1">
    <citation type="submission" date="2016-05" db="EMBL/GenBank/DDBJ databases">
        <authorList>
            <person name="Naeem Raeece"/>
        </authorList>
    </citation>
    <scope>NUCLEOTIDE SEQUENCE [LARGE SCALE GENOMIC DNA]</scope>
</reference>